<dbReference type="Proteomes" id="UP001178507">
    <property type="component" value="Unassembled WGS sequence"/>
</dbReference>
<evidence type="ECO:0000313" key="3">
    <source>
        <dbReference type="Proteomes" id="UP001178507"/>
    </source>
</evidence>
<name>A0AA36HQ50_9DINO</name>
<feature type="compositionally biased region" description="Basic and acidic residues" evidence="1">
    <location>
        <begin position="71"/>
        <end position="82"/>
    </location>
</feature>
<keyword evidence="3" id="KW-1185">Reference proteome</keyword>
<feature type="compositionally biased region" description="Gly residues" evidence="1">
    <location>
        <begin position="27"/>
        <end position="36"/>
    </location>
</feature>
<comment type="caution">
    <text evidence="2">The sequence shown here is derived from an EMBL/GenBank/DDBJ whole genome shotgun (WGS) entry which is preliminary data.</text>
</comment>
<protein>
    <submittedName>
        <fullName evidence="2">Uncharacterized protein</fullName>
    </submittedName>
</protein>
<feature type="non-terminal residue" evidence="2">
    <location>
        <position position="1"/>
    </location>
</feature>
<proteinExistence type="predicted"/>
<reference evidence="2" key="1">
    <citation type="submission" date="2023-08" db="EMBL/GenBank/DDBJ databases">
        <authorList>
            <person name="Chen Y."/>
            <person name="Shah S."/>
            <person name="Dougan E. K."/>
            <person name="Thang M."/>
            <person name="Chan C."/>
        </authorList>
    </citation>
    <scope>NUCLEOTIDE SEQUENCE</scope>
</reference>
<organism evidence="2 3">
    <name type="scientific">Effrenium voratum</name>
    <dbReference type="NCBI Taxonomy" id="2562239"/>
    <lineage>
        <taxon>Eukaryota</taxon>
        <taxon>Sar</taxon>
        <taxon>Alveolata</taxon>
        <taxon>Dinophyceae</taxon>
        <taxon>Suessiales</taxon>
        <taxon>Symbiodiniaceae</taxon>
        <taxon>Effrenium</taxon>
    </lineage>
</organism>
<evidence type="ECO:0000313" key="2">
    <source>
        <dbReference type="EMBL" id="CAJ1372243.1"/>
    </source>
</evidence>
<dbReference type="EMBL" id="CAUJNA010000124">
    <property type="protein sequence ID" value="CAJ1372243.1"/>
    <property type="molecule type" value="Genomic_DNA"/>
</dbReference>
<dbReference type="AlphaFoldDB" id="A0AA36HQ50"/>
<gene>
    <name evidence="2" type="ORF">EVOR1521_LOCUS2364</name>
</gene>
<evidence type="ECO:0000256" key="1">
    <source>
        <dbReference type="SAM" id="MobiDB-lite"/>
    </source>
</evidence>
<sequence length="82" mass="8719">RRRGCFPATSGEEDPKAQRPQQLLRPAGGGGAQAGGGHHELHRLADGAQQHGVTQASWAEHPVEGAAGRAWRRDGVVKNHLD</sequence>
<accession>A0AA36HQ50</accession>
<feature type="region of interest" description="Disordered" evidence="1">
    <location>
        <begin position="1"/>
        <end position="82"/>
    </location>
</feature>